<dbReference type="RefSeq" id="WP_003956871.1">
    <property type="nucleotide sequence ID" value="NZ_CM000913.1"/>
</dbReference>
<evidence type="ECO:0008006" key="4">
    <source>
        <dbReference type="Google" id="ProtNLM"/>
    </source>
</evidence>
<dbReference type="STRING" id="1901.BB341_14800"/>
<accession>B5GY56</accession>
<evidence type="ECO:0000313" key="2">
    <source>
        <dbReference type="EMBL" id="EFG07816.1"/>
    </source>
</evidence>
<protein>
    <recommendedName>
        <fullName evidence="4">Nucleotidyl transferase AbiEii/AbiGii toxin family protein</fullName>
    </recommendedName>
</protein>
<dbReference type="Proteomes" id="UP000002357">
    <property type="component" value="Chromosome"/>
</dbReference>
<dbReference type="GeneID" id="93730706"/>
<proteinExistence type="predicted"/>
<feature type="region of interest" description="Disordered" evidence="1">
    <location>
        <begin position="314"/>
        <end position="337"/>
    </location>
</feature>
<name>B5GY56_STRCL</name>
<evidence type="ECO:0000313" key="3">
    <source>
        <dbReference type="Proteomes" id="UP000002357"/>
    </source>
</evidence>
<dbReference type="EMBL" id="CM000913">
    <property type="protein sequence ID" value="EFG07816.1"/>
    <property type="molecule type" value="Genomic_DNA"/>
</dbReference>
<dbReference type="AlphaFoldDB" id="B5GY56"/>
<evidence type="ECO:0000256" key="1">
    <source>
        <dbReference type="SAM" id="MobiDB-lite"/>
    </source>
</evidence>
<dbReference type="OrthoDB" id="4108641at2"/>
<gene>
    <name evidence="2" type="ORF">SCLAV_2744</name>
</gene>
<reference evidence="2 3" key="1">
    <citation type="journal article" date="2010" name="Genome Biol. Evol.">
        <title>The sequence of a 1.8-mb bacterial linear plasmid reveals a rich evolutionary reservoir of secondary metabolic pathways.</title>
        <authorList>
            <person name="Medema M.H."/>
            <person name="Trefzer A."/>
            <person name="Kovalchuk A."/>
            <person name="van den Berg M."/>
            <person name="Mueller U."/>
            <person name="Heijne W."/>
            <person name="Wu L."/>
            <person name="Alam M.T."/>
            <person name="Ronning C.M."/>
            <person name="Nierman W.C."/>
            <person name="Bovenberg R.A.L."/>
            <person name="Breitling R."/>
            <person name="Takano E."/>
        </authorList>
    </citation>
    <scope>NUCLEOTIDE SEQUENCE [LARGE SCALE GENOMIC DNA]</scope>
    <source>
        <strain evidence="3">ATCC 27064 / DSM 738 / JCM 4710 / NBRC 13307 / NCIMB 12785 / NRRL 3585 / VKM Ac-602</strain>
    </source>
</reference>
<keyword evidence="3" id="KW-1185">Reference proteome</keyword>
<organism evidence="2 3">
    <name type="scientific">Streptomyces clavuligerus</name>
    <dbReference type="NCBI Taxonomy" id="1901"/>
    <lineage>
        <taxon>Bacteria</taxon>
        <taxon>Bacillati</taxon>
        <taxon>Actinomycetota</taxon>
        <taxon>Actinomycetes</taxon>
        <taxon>Kitasatosporales</taxon>
        <taxon>Streptomycetaceae</taxon>
        <taxon>Streptomyces</taxon>
    </lineage>
</organism>
<dbReference type="eggNOG" id="ENOG5031JMU">
    <property type="taxonomic scope" value="Bacteria"/>
</dbReference>
<sequence>MDDVWGTARTPTRDRQSLRAIGAVLAGLNRLLPPHGWHLKGSAAILGRIGPGARMPEDVDLSLPESAGPLLLTATGLPPGPGGERITVLRTEPVVFGSPGRATVHRVLVEVDGPPPHGPRERLDDRVLHDRELYGRELYDRVLLNVLLTPDDSAAHDTRTAPLAFPYGGNGPGAATVTVPAATLSRCLAQKLLRYTRRRESGKVNTRWSDLLDFLLVARCHRAPRLSLDGLRRDVAAEFAPMRRAWPLRLPPPPREWLDFWDTAVFRTAPALGRLPEAADRLAAFWHPVLERPAPPFASPSAAPAAHGDALWSPRAWRWEPGPDEPPHGRHGAATAP</sequence>
<dbReference type="KEGG" id="sclf:BB341_14800"/>